<keyword evidence="1" id="KW-0732">Signal</keyword>
<dbReference type="EMBL" id="JAVDQS010000003">
    <property type="protein sequence ID" value="MDR6404497.1"/>
    <property type="molecule type" value="Genomic_DNA"/>
</dbReference>
<reference evidence="2 3" key="1">
    <citation type="submission" date="2023-07" db="EMBL/GenBank/DDBJ databases">
        <title>Sorghum-associated microbial communities from plants grown in Nebraska, USA.</title>
        <authorList>
            <person name="Schachtman D."/>
        </authorList>
    </citation>
    <scope>NUCLEOTIDE SEQUENCE [LARGE SCALE GENOMIC DNA]</scope>
    <source>
        <strain evidence="2 3">DS1709</strain>
    </source>
</reference>
<feature type="chain" id="PRO_5047218620" description="Reprolysin-like metallo-peptidase family M12B" evidence="1">
    <location>
        <begin position="20"/>
        <end position="437"/>
    </location>
</feature>
<dbReference type="Gene3D" id="3.40.390.10">
    <property type="entry name" value="Collagenase (Catalytic Domain)"/>
    <property type="match status" value="1"/>
</dbReference>
<dbReference type="Pfam" id="PF13582">
    <property type="entry name" value="Reprolysin_3"/>
    <property type="match status" value="1"/>
</dbReference>
<dbReference type="RefSeq" id="WP_115979881.1">
    <property type="nucleotide sequence ID" value="NZ_JAVDQS010000003.1"/>
</dbReference>
<sequence>MKTKFITSLLVFCSCVLFAQNKIFKNSISENNLKSNQRISTDLAKSYVSTHYFSQPSFNLNSELQIKIPDDKNIKAKPIRIYKYSNKSTSYVYSIDGDPAAELVFSEYDRIVTGMYASGSGKKVMFHQTNGDIFAVSVVNEQIIPDEDENDYIMGETEDKNSGKINANICSPETPICGNSRIDVMAILTNAAVAKWGGLSQSISNIATAITNFNTSLLNSGVYNITINFVHASEVNYTESGSGNTDLSRFRAVNDDFMDEIHTLRTTYGADICALITGSGSTGLGYVNTHPTNYSKNSAFSLSRYDLVVNNYTLAHEIGHNMGLKHDWHEDKTITPCSHHHGYVNRTAINLGTSSSPSQRWRTITAYNSECASKGISCTRINRWSNPSLNYNSEPTGIAIGQPTPSNEVFGFLRFGCIVSEFMPTASLPAFEILSQN</sequence>
<keyword evidence="3" id="KW-1185">Reference proteome</keyword>
<name>A0ABU1LCP0_9FLAO</name>
<gene>
    <name evidence="2" type="ORF">J2781_001417</name>
</gene>
<organism evidence="2 3">
    <name type="scientific">Chryseobacterium geocarposphaerae</name>
    <dbReference type="NCBI Taxonomy" id="1416776"/>
    <lineage>
        <taxon>Bacteria</taxon>
        <taxon>Pseudomonadati</taxon>
        <taxon>Bacteroidota</taxon>
        <taxon>Flavobacteriia</taxon>
        <taxon>Flavobacteriales</taxon>
        <taxon>Weeksellaceae</taxon>
        <taxon>Chryseobacterium group</taxon>
        <taxon>Chryseobacterium</taxon>
    </lineage>
</organism>
<evidence type="ECO:0008006" key="4">
    <source>
        <dbReference type="Google" id="ProtNLM"/>
    </source>
</evidence>
<protein>
    <recommendedName>
        <fullName evidence="4">Reprolysin-like metallo-peptidase family M12B</fullName>
    </recommendedName>
</protein>
<evidence type="ECO:0000256" key="1">
    <source>
        <dbReference type="SAM" id="SignalP"/>
    </source>
</evidence>
<evidence type="ECO:0000313" key="3">
    <source>
        <dbReference type="Proteomes" id="UP001184853"/>
    </source>
</evidence>
<dbReference type="SUPFAM" id="SSF55486">
    <property type="entry name" value="Metalloproteases ('zincins'), catalytic domain"/>
    <property type="match status" value="1"/>
</dbReference>
<evidence type="ECO:0000313" key="2">
    <source>
        <dbReference type="EMBL" id="MDR6404497.1"/>
    </source>
</evidence>
<accession>A0ABU1LCP0</accession>
<dbReference type="Proteomes" id="UP001184853">
    <property type="component" value="Unassembled WGS sequence"/>
</dbReference>
<comment type="caution">
    <text evidence="2">The sequence shown here is derived from an EMBL/GenBank/DDBJ whole genome shotgun (WGS) entry which is preliminary data.</text>
</comment>
<proteinExistence type="predicted"/>
<feature type="signal peptide" evidence="1">
    <location>
        <begin position="1"/>
        <end position="19"/>
    </location>
</feature>
<dbReference type="PROSITE" id="PS51257">
    <property type="entry name" value="PROKAR_LIPOPROTEIN"/>
    <property type="match status" value="1"/>
</dbReference>
<dbReference type="InterPro" id="IPR024079">
    <property type="entry name" value="MetalloPept_cat_dom_sf"/>
</dbReference>